<dbReference type="Proteomes" id="UP001172101">
    <property type="component" value="Unassembled WGS sequence"/>
</dbReference>
<evidence type="ECO:0000313" key="3">
    <source>
        <dbReference type="Proteomes" id="UP001172101"/>
    </source>
</evidence>
<dbReference type="AlphaFoldDB" id="A0AA40DKH8"/>
<name>A0AA40DKH8_9PEZI</name>
<evidence type="ECO:0000256" key="1">
    <source>
        <dbReference type="SAM" id="MobiDB-lite"/>
    </source>
</evidence>
<protein>
    <submittedName>
        <fullName evidence="2">Uncharacterized protein</fullName>
    </submittedName>
</protein>
<reference evidence="2" key="1">
    <citation type="submission" date="2023-06" db="EMBL/GenBank/DDBJ databases">
        <title>Genome-scale phylogeny and comparative genomics of the fungal order Sordariales.</title>
        <authorList>
            <consortium name="Lawrence Berkeley National Laboratory"/>
            <person name="Hensen N."/>
            <person name="Bonometti L."/>
            <person name="Westerberg I."/>
            <person name="Brannstrom I.O."/>
            <person name="Guillou S."/>
            <person name="Cros-Aarteil S."/>
            <person name="Calhoun S."/>
            <person name="Haridas S."/>
            <person name="Kuo A."/>
            <person name="Mondo S."/>
            <person name="Pangilinan J."/>
            <person name="Riley R."/>
            <person name="LaButti K."/>
            <person name="Andreopoulos B."/>
            <person name="Lipzen A."/>
            <person name="Chen C."/>
            <person name="Yanf M."/>
            <person name="Daum C."/>
            <person name="Ng V."/>
            <person name="Clum A."/>
            <person name="Steindorff A."/>
            <person name="Ohm R."/>
            <person name="Martin F."/>
            <person name="Silar P."/>
            <person name="Natvig D."/>
            <person name="Lalanne C."/>
            <person name="Gautier V."/>
            <person name="Ament-velasquez S.L."/>
            <person name="Kruys A."/>
            <person name="Hutchinson M.I."/>
            <person name="Powell A.J."/>
            <person name="Barry K."/>
            <person name="Miller A.N."/>
            <person name="Grigoriev I.V."/>
            <person name="Debuchy R."/>
            <person name="Gladieux P."/>
            <person name="Thoren M.H."/>
            <person name="Johannesson H."/>
        </authorList>
    </citation>
    <scope>NUCLEOTIDE SEQUENCE</scope>
    <source>
        <strain evidence="2">SMH2392-1A</strain>
    </source>
</reference>
<feature type="region of interest" description="Disordered" evidence="1">
    <location>
        <begin position="1"/>
        <end position="70"/>
    </location>
</feature>
<keyword evidence="3" id="KW-1185">Reference proteome</keyword>
<feature type="compositionally biased region" description="Acidic residues" evidence="1">
    <location>
        <begin position="11"/>
        <end position="21"/>
    </location>
</feature>
<dbReference type="GeneID" id="85330462"/>
<proteinExistence type="predicted"/>
<feature type="compositionally biased region" description="Acidic residues" evidence="1">
    <location>
        <begin position="38"/>
        <end position="70"/>
    </location>
</feature>
<dbReference type="RefSeq" id="XP_060292138.1">
    <property type="nucleotide sequence ID" value="XM_060447192.1"/>
</dbReference>
<dbReference type="EMBL" id="JAUIRO010000007">
    <property type="protein sequence ID" value="KAK0707044.1"/>
    <property type="molecule type" value="Genomic_DNA"/>
</dbReference>
<organism evidence="2 3">
    <name type="scientific">Lasiosphaeria miniovina</name>
    <dbReference type="NCBI Taxonomy" id="1954250"/>
    <lineage>
        <taxon>Eukaryota</taxon>
        <taxon>Fungi</taxon>
        <taxon>Dikarya</taxon>
        <taxon>Ascomycota</taxon>
        <taxon>Pezizomycotina</taxon>
        <taxon>Sordariomycetes</taxon>
        <taxon>Sordariomycetidae</taxon>
        <taxon>Sordariales</taxon>
        <taxon>Lasiosphaeriaceae</taxon>
        <taxon>Lasiosphaeria</taxon>
    </lineage>
</organism>
<sequence length="209" mass="23564">MTSQIQLPERDFDEDISDLEEDKTRARGGGKQHKGGEEGEGDEDDEDDADDDEGEEDCECDEEDPDCDYQSECGDYELDRDDDVESKRSIPIYMLETDVERTWNPHETAVLTNAGVVLVESNGELFLKIDKLTAVISFRHWNPVKQVVADLAVPAVMIYKAAHPNPPLDFVYREENQDGKIFKVPKVRIKELDNSIAEMDPDSPRPGGC</sequence>
<evidence type="ECO:0000313" key="2">
    <source>
        <dbReference type="EMBL" id="KAK0707044.1"/>
    </source>
</evidence>
<gene>
    <name evidence="2" type="ORF">B0T26DRAFT_806670</name>
</gene>
<comment type="caution">
    <text evidence="2">The sequence shown here is derived from an EMBL/GenBank/DDBJ whole genome shotgun (WGS) entry which is preliminary data.</text>
</comment>
<accession>A0AA40DKH8</accession>